<dbReference type="RefSeq" id="WP_387406395.1">
    <property type="nucleotide sequence ID" value="NZ_JBIAQY010000018.1"/>
</dbReference>
<dbReference type="Pfam" id="PF18029">
    <property type="entry name" value="Glyoxalase_6"/>
    <property type="match status" value="1"/>
</dbReference>
<dbReference type="PANTHER" id="PTHR35908:SF1">
    <property type="entry name" value="CONSERVED PROTEIN"/>
    <property type="match status" value="1"/>
</dbReference>
<dbReference type="Proteomes" id="UP001601992">
    <property type="component" value="Unassembled WGS sequence"/>
</dbReference>
<gene>
    <name evidence="3" type="ORF">ACFYXQ_37210</name>
</gene>
<dbReference type="PANTHER" id="PTHR35908">
    <property type="entry name" value="HYPOTHETICAL FUSION PROTEIN"/>
    <property type="match status" value="1"/>
</dbReference>
<organism evidence="3 4">
    <name type="scientific">Nocardia jiangxiensis</name>
    <dbReference type="NCBI Taxonomy" id="282685"/>
    <lineage>
        <taxon>Bacteria</taxon>
        <taxon>Bacillati</taxon>
        <taxon>Actinomycetota</taxon>
        <taxon>Actinomycetes</taxon>
        <taxon>Mycobacteriales</taxon>
        <taxon>Nocardiaceae</taxon>
        <taxon>Nocardia</taxon>
    </lineage>
</organism>
<dbReference type="EMBL" id="JBIAQY010000018">
    <property type="protein sequence ID" value="MFF3573412.1"/>
    <property type="molecule type" value="Genomic_DNA"/>
</dbReference>
<reference evidence="3 4" key="1">
    <citation type="submission" date="2024-10" db="EMBL/GenBank/DDBJ databases">
        <title>The Natural Products Discovery Center: Release of the First 8490 Sequenced Strains for Exploring Actinobacteria Biosynthetic Diversity.</title>
        <authorList>
            <person name="Kalkreuter E."/>
            <person name="Kautsar S.A."/>
            <person name="Yang D."/>
            <person name="Bader C.D."/>
            <person name="Teijaro C.N."/>
            <person name="Fluegel L."/>
            <person name="Davis C.M."/>
            <person name="Simpson J.R."/>
            <person name="Lauterbach L."/>
            <person name="Steele A.D."/>
            <person name="Gui C."/>
            <person name="Meng S."/>
            <person name="Li G."/>
            <person name="Viehrig K."/>
            <person name="Ye F."/>
            <person name="Su P."/>
            <person name="Kiefer A.F."/>
            <person name="Nichols A."/>
            <person name="Cepeda A.J."/>
            <person name="Yan W."/>
            <person name="Fan B."/>
            <person name="Jiang Y."/>
            <person name="Adhikari A."/>
            <person name="Zheng C.-J."/>
            <person name="Schuster L."/>
            <person name="Cowan T.M."/>
            <person name="Smanski M.J."/>
            <person name="Chevrette M.G."/>
            <person name="De Carvalho L.P.S."/>
            <person name="Shen B."/>
        </authorList>
    </citation>
    <scope>NUCLEOTIDE SEQUENCE [LARGE SCALE GENOMIC DNA]</scope>
    <source>
        <strain evidence="3 4">NPDC002593</strain>
    </source>
</reference>
<evidence type="ECO:0000259" key="2">
    <source>
        <dbReference type="Pfam" id="PF18029"/>
    </source>
</evidence>
<dbReference type="Gene3D" id="3.10.180.10">
    <property type="entry name" value="2,3-Dihydroxybiphenyl 1,2-Dioxygenase, domain 1"/>
    <property type="match status" value="1"/>
</dbReference>
<accession>A0ABW6SAS6</accession>
<dbReference type="InterPro" id="IPR029068">
    <property type="entry name" value="Glyas_Bleomycin-R_OHBP_Dase"/>
</dbReference>
<feature type="domain" description="Glyoxalase-like" evidence="2">
    <location>
        <begin position="82"/>
        <end position="189"/>
    </location>
</feature>
<evidence type="ECO:0000256" key="1">
    <source>
        <dbReference type="SAM" id="MobiDB-lite"/>
    </source>
</evidence>
<dbReference type="SUPFAM" id="SSF54593">
    <property type="entry name" value="Glyoxalase/Bleomycin resistance protein/Dihydroxybiphenyl dioxygenase"/>
    <property type="match status" value="1"/>
</dbReference>
<sequence length="195" mass="20778">MGTAKPTLPVGEGTPSLADVAKDPADAFSARASANRMRPQPISGAGQCRVFAIACGVGVAGWLPVILLRRGNPMAVATLKMLTLDSADARRDAEFWAAALGWKIAHAQDEYAMLTGPDHSLGFGTILDYQAPTWPNENGTKQFHLDLAVEDLEIASKQLVELGATVPEFQPGESWRVLLDPSGHPFCLTLAANWG</sequence>
<feature type="region of interest" description="Disordered" evidence="1">
    <location>
        <begin position="1"/>
        <end position="20"/>
    </location>
</feature>
<comment type="caution">
    <text evidence="3">The sequence shown here is derived from an EMBL/GenBank/DDBJ whole genome shotgun (WGS) entry which is preliminary data.</text>
</comment>
<evidence type="ECO:0000313" key="4">
    <source>
        <dbReference type="Proteomes" id="UP001601992"/>
    </source>
</evidence>
<evidence type="ECO:0000313" key="3">
    <source>
        <dbReference type="EMBL" id="MFF3573412.1"/>
    </source>
</evidence>
<proteinExistence type="predicted"/>
<protein>
    <submittedName>
        <fullName evidence="3">VOC family protein</fullName>
    </submittedName>
</protein>
<name>A0ABW6SAS6_9NOCA</name>
<dbReference type="CDD" id="cd06587">
    <property type="entry name" value="VOC"/>
    <property type="match status" value="1"/>
</dbReference>
<dbReference type="InterPro" id="IPR041581">
    <property type="entry name" value="Glyoxalase_6"/>
</dbReference>
<keyword evidence="4" id="KW-1185">Reference proteome</keyword>